<organism evidence="1">
    <name type="scientific">bioreactor metagenome</name>
    <dbReference type="NCBI Taxonomy" id="1076179"/>
    <lineage>
        <taxon>unclassified sequences</taxon>
        <taxon>metagenomes</taxon>
        <taxon>ecological metagenomes</taxon>
    </lineage>
</organism>
<dbReference type="AlphaFoldDB" id="A0A645IT58"/>
<dbReference type="EMBL" id="VSSQ01121808">
    <property type="protein sequence ID" value="MPN54022.1"/>
    <property type="molecule type" value="Genomic_DNA"/>
</dbReference>
<accession>A0A645IT58</accession>
<reference evidence="1" key="1">
    <citation type="submission" date="2019-08" db="EMBL/GenBank/DDBJ databases">
        <authorList>
            <person name="Kucharzyk K."/>
            <person name="Murdoch R.W."/>
            <person name="Higgins S."/>
            <person name="Loffler F."/>
        </authorList>
    </citation>
    <scope>NUCLEOTIDE SEQUENCE</scope>
</reference>
<proteinExistence type="predicted"/>
<evidence type="ECO:0000313" key="1">
    <source>
        <dbReference type="EMBL" id="MPN54022.1"/>
    </source>
</evidence>
<protein>
    <submittedName>
        <fullName evidence="1">Uncharacterized protein</fullName>
    </submittedName>
</protein>
<comment type="caution">
    <text evidence="1">The sequence shown here is derived from an EMBL/GenBank/DDBJ whole genome shotgun (WGS) entry which is preliminary data.</text>
</comment>
<name>A0A645IT58_9ZZZZ</name>
<gene>
    <name evidence="1" type="ORF">SDC9_201691</name>
</gene>
<sequence>MLYLRGGSRNKAALQPVDARFQSGKRNGILRPADMDQRTLQHGARGGQIAHFVLRGKQTIHREHEPCFGRILRLLKVAIHRVLGAV</sequence>